<accession>A0A5C3Q2A5</accession>
<feature type="region of interest" description="Disordered" evidence="1">
    <location>
        <begin position="203"/>
        <end position="260"/>
    </location>
</feature>
<proteinExistence type="predicted"/>
<feature type="compositionally biased region" description="Basic and acidic residues" evidence="1">
    <location>
        <begin position="212"/>
        <end position="234"/>
    </location>
</feature>
<keyword evidence="4" id="KW-1185">Reference proteome</keyword>
<name>A0A5C3Q2A5_9APHY</name>
<protein>
    <recommendedName>
        <fullName evidence="2">ARID domain-containing protein</fullName>
    </recommendedName>
</protein>
<dbReference type="InterPro" id="IPR001606">
    <property type="entry name" value="ARID_dom"/>
</dbReference>
<evidence type="ECO:0000313" key="4">
    <source>
        <dbReference type="Proteomes" id="UP000308197"/>
    </source>
</evidence>
<dbReference type="SUPFAM" id="SSF46774">
    <property type="entry name" value="ARID-like"/>
    <property type="match status" value="1"/>
</dbReference>
<dbReference type="InParanoid" id="A0A5C3Q2A5"/>
<dbReference type="CDD" id="cd16100">
    <property type="entry name" value="ARID"/>
    <property type="match status" value="1"/>
</dbReference>
<reference evidence="3 4" key="1">
    <citation type="journal article" date="2019" name="Nat. Ecol. Evol.">
        <title>Megaphylogeny resolves global patterns of mushroom evolution.</title>
        <authorList>
            <person name="Varga T."/>
            <person name="Krizsan K."/>
            <person name="Foldi C."/>
            <person name="Dima B."/>
            <person name="Sanchez-Garcia M."/>
            <person name="Sanchez-Ramirez S."/>
            <person name="Szollosi G.J."/>
            <person name="Szarkandi J.G."/>
            <person name="Papp V."/>
            <person name="Albert L."/>
            <person name="Andreopoulos W."/>
            <person name="Angelini C."/>
            <person name="Antonin V."/>
            <person name="Barry K.W."/>
            <person name="Bougher N.L."/>
            <person name="Buchanan P."/>
            <person name="Buyck B."/>
            <person name="Bense V."/>
            <person name="Catcheside P."/>
            <person name="Chovatia M."/>
            <person name="Cooper J."/>
            <person name="Damon W."/>
            <person name="Desjardin D."/>
            <person name="Finy P."/>
            <person name="Geml J."/>
            <person name="Haridas S."/>
            <person name="Hughes K."/>
            <person name="Justo A."/>
            <person name="Karasinski D."/>
            <person name="Kautmanova I."/>
            <person name="Kiss B."/>
            <person name="Kocsube S."/>
            <person name="Kotiranta H."/>
            <person name="LaButti K.M."/>
            <person name="Lechner B.E."/>
            <person name="Liimatainen K."/>
            <person name="Lipzen A."/>
            <person name="Lukacs Z."/>
            <person name="Mihaltcheva S."/>
            <person name="Morgado L.N."/>
            <person name="Niskanen T."/>
            <person name="Noordeloos M.E."/>
            <person name="Ohm R.A."/>
            <person name="Ortiz-Santana B."/>
            <person name="Ovrebo C."/>
            <person name="Racz N."/>
            <person name="Riley R."/>
            <person name="Savchenko A."/>
            <person name="Shiryaev A."/>
            <person name="Soop K."/>
            <person name="Spirin V."/>
            <person name="Szebenyi C."/>
            <person name="Tomsovsky M."/>
            <person name="Tulloss R.E."/>
            <person name="Uehling J."/>
            <person name="Grigoriev I.V."/>
            <person name="Vagvolgyi C."/>
            <person name="Papp T."/>
            <person name="Martin F.M."/>
            <person name="Miettinen O."/>
            <person name="Hibbett D.S."/>
            <person name="Nagy L.G."/>
        </authorList>
    </citation>
    <scope>NUCLEOTIDE SEQUENCE [LARGE SCALE GENOMIC DNA]</scope>
    <source>
        <strain evidence="3 4">HHB13444</strain>
    </source>
</reference>
<dbReference type="Gene3D" id="1.10.150.60">
    <property type="entry name" value="ARID DNA-binding domain"/>
    <property type="match status" value="1"/>
</dbReference>
<dbReference type="STRING" id="1314778.A0A5C3Q2A5"/>
<dbReference type="EMBL" id="ML210970">
    <property type="protein sequence ID" value="TFK94318.1"/>
    <property type="molecule type" value="Genomic_DNA"/>
</dbReference>
<dbReference type="InterPro" id="IPR036431">
    <property type="entry name" value="ARID_dom_sf"/>
</dbReference>
<evidence type="ECO:0000313" key="3">
    <source>
        <dbReference type="EMBL" id="TFK94318.1"/>
    </source>
</evidence>
<dbReference type="AlphaFoldDB" id="A0A5C3Q2A5"/>
<organism evidence="3 4">
    <name type="scientific">Polyporus arcularius HHB13444</name>
    <dbReference type="NCBI Taxonomy" id="1314778"/>
    <lineage>
        <taxon>Eukaryota</taxon>
        <taxon>Fungi</taxon>
        <taxon>Dikarya</taxon>
        <taxon>Basidiomycota</taxon>
        <taxon>Agaricomycotina</taxon>
        <taxon>Agaricomycetes</taxon>
        <taxon>Polyporales</taxon>
        <taxon>Polyporaceae</taxon>
        <taxon>Polyporus</taxon>
    </lineage>
</organism>
<gene>
    <name evidence="3" type="ORF">K466DRAFT_561151</name>
</gene>
<feature type="domain" description="ARID" evidence="2">
    <location>
        <begin position="1"/>
        <end position="117"/>
    </location>
</feature>
<evidence type="ECO:0000256" key="1">
    <source>
        <dbReference type="SAM" id="MobiDB-lite"/>
    </source>
</evidence>
<evidence type="ECO:0000259" key="2">
    <source>
        <dbReference type="PROSITE" id="PS51011"/>
    </source>
</evidence>
<sequence length="778" mass="84994">MAQRGMPLPPQLTGVPFPPQYDPAQMPWKSLEVSPADLGVVRLAGVDVDLFRLWGAILQHGGGAAVSQKGGWIVVRDHLGLPEYMPSPANPAETKPVHEVLERYYMALLGPFEEAYRKNMMENQQRAIAAGRGLPGRPGMVGGNSAPGMMPRPNTLPNINMDGPGQFLPVQPGTMPLQPPNVMGVGVNGAINGAGLSLNKMQSGGLSNGSGDLEHDMDSRKRKMAEVAESEAKRVRQKTGGSDVSESRGSVAPGQTPEAAVPTITRTIRQPSRRKIEYVPLAPELDTAGGRNLDFIQNEWARVAARPLRHSDEWGHVDIDALTLSLRSRISTELSYSLTTFALLTLARNQGQHPRDPTRESGFPIAQAPELLDEAVELVEELAFEGVEEDGDFADDTPFMTHKELVNTLLDDGTKPFAGLQSGPGVKDASHGPRPRPADIVLTVVNIIRNISQGDESSAGHLAKHDKLIHVMLRLCSLAPRSKSSTPVPLSPILSISDLLTIRKDVVHMLVNFGAFVTLLPDGAATPPKQMQHTIKRAFEVVASFLVDPSETLTPFNYVVQSGIHLTPHNPKPPAPPSLANQALEAFARFTLPDDSRRAVAQIVPVPWIWRTFEALVHRLPISDHDFHAIMREPWIGYVERLVLCLYSLAFLSPPELKNRAKHDGALGFSKVVLRLLRKLTLHTPMESRSTFASLIRRAIELLKVVDDAEDSFDPSRSAMPTLSFGIGYGEHGDNRVERGRGMLCAYQEDITLGLMMHPEVVDAMLFSELESLVRVGP</sequence>
<dbReference type="GO" id="GO:0003677">
    <property type="term" value="F:DNA binding"/>
    <property type="evidence" value="ECO:0007669"/>
    <property type="project" value="InterPro"/>
</dbReference>
<feature type="compositionally biased region" description="Polar residues" evidence="1">
    <location>
        <begin position="239"/>
        <end position="248"/>
    </location>
</feature>
<dbReference type="PROSITE" id="PS51011">
    <property type="entry name" value="ARID"/>
    <property type="match status" value="1"/>
</dbReference>
<dbReference type="Proteomes" id="UP000308197">
    <property type="component" value="Unassembled WGS sequence"/>
</dbReference>
<dbReference type="Pfam" id="PF01388">
    <property type="entry name" value="ARID"/>
    <property type="match status" value="1"/>
</dbReference>